<dbReference type="KEGG" id="tpol:Mal48_12350"/>
<keyword evidence="2" id="KW-1185">Reference proteome</keyword>
<evidence type="ECO:0000313" key="1">
    <source>
        <dbReference type="EMBL" id="QDT31996.1"/>
    </source>
</evidence>
<organism evidence="1 2">
    <name type="scientific">Thalassoglobus polymorphus</name>
    <dbReference type="NCBI Taxonomy" id="2527994"/>
    <lineage>
        <taxon>Bacteria</taxon>
        <taxon>Pseudomonadati</taxon>
        <taxon>Planctomycetota</taxon>
        <taxon>Planctomycetia</taxon>
        <taxon>Planctomycetales</taxon>
        <taxon>Planctomycetaceae</taxon>
        <taxon>Thalassoglobus</taxon>
    </lineage>
</organism>
<dbReference type="Pfam" id="PF02599">
    <property type="entry name" value="CsrA"/>
    <property type="match status" value="1"/>
</dbReference>
<dbReference type="RefSeq" id="WP_145196976.1">
    <property type="nucleotide sequence ID" value="NZ_CP036267.1"/>
</dbReference>
<dbReference type="Proteomes" id="UP000315724">
    <property type="component" value="Chromosome"/>
</dbReference>
<dbReference type="GO" id="GO:0006109">
    <property type="term" value="P:regulation of carbohydrate metabolic process"/>
    <property type="evidence" value="ECO:0007669"/>
    <property type="project" value="InterPro"/>
</dbReference>
<gene>
    <name evidence="1" type="ORF">Mal48_12350</name>
</gene>
<reference evidence="1 2" key="1">
    <citation type="submission" date="2019-02" db="EMBL/GenBank/DDBJ databases">
        <title>Deep-cultivation of Planctomycetes and their phenomic and genomic characterization uncovers novel biology.</title>
        <authorList>
            <person name="Wiegand S."/>
            <person name="Jogler M."/>
            <person name="Boedeker C."/>
            <person name="Pinto D."/>
            <person name="Vollmers J."/>
            <person name="Rivas-Marin E."/>
            <person name="Kohn T."/>
            <person name="Peeters S.H."/>
            <person name="Heuer A."/>
            <person name="Rast P."/>
            <person name="Oberbeckmann S."/>
            <person name="Bunk B."/>
            <person name="Jeske O."/>
            <person name="Meyerdierks A."/>
            <person name="Storesund J.E."/>
            <person name="Kallscheuer N."/>
            <person name="Luecker S."/>
            <person name="Lage O.M."/>
            <person name="Pohl T."/>
            <person name="Merkel B.J."/>
            <person name="Hornburger P."/>
            <person name="Mueller R.-W."/>
            <person name="Bruemmer F."/>
            <person name="Labrenz M."/>
            <person name="Spormann A.M."/>
            <person name="Op den Camp H."/>
            <person name="Overmann J."/>
            <person name="Amann R."/>
            <person name="Jetten M.S.M."/>
            <person name="Mascher T."/>
            <person name="Medema M.H."/>
            <person name="Devos D.P."/>
            <person name="Kaster A.-K."/>
            <person name="Ovreas L."/>
            <person name="Rohde M."/>
            <person name="Galperin M.Y."/>
            <person name="Jogler C."/>
        </authorList>
    </citation>
    <scope>NUCLEOTIDE SEQUENCE [LARGE SCALE GENOMIC DNA]</scope>
    <source>
        <strain evidence="1 2">Mal48</strain>
    </source>
</reference>
<dbReference type="EMBL" id="CP036267">
    <property type="protein sequence ID" value="QDT31996.1"/>
    <property type="molecule type" value="Genomic_DNA"/>
</dbReference>
<sequence>MIVLSRKQGQTIRISDDIELSVVRVRGRRVTIGIRADPSIPIHRVDGNSTNFLPTDCQSSLELPSS</sequence>
<dbReference type="AlphaFoldDB" id="A0A517QK23"/>
<dbReference type="GO" id="GO:0003723">
    <property type="term" value="F:RNA binding"/>
    <property type="evidence" value="ECO:0007669"/>
    <property type="project" value="InterPro"/>
</dbReference>
<evidence type="ECO:0000313" key="2">
    <source>
        <dbReference type="Proteomes" id="UP000315724"/>
    </source>
</evidence>
<dbReference type="Gene3D" id="2.60.40.4380">
    <property type="entry name" value="Translational regulator CsrA"/>
    <property type="match status" value="1"/>
</dbReference>
<name>A0A517QK23_9PLAN</name>
<dbReference type="SUPFAM" id="SSF117130">
    <property type="entry name" value="CsrA-like"/>
    <property type="match status" value="1"/>
</dbReference>
<dbReference type="GO" id="GO:0006402">
    <property type="term" value="P:mRNA catabolic process"/>
    <property type="evidence" value="ECO:0007669"/>
    <property type="project" value="InterPro"/>
</dbReference>
<protein>
    <recommendedName>
        <fullName evidence="3">Translational regulator CsrA</fullName>
    </recommendedName>
</protein>
<accession>A0A517QK23</accession>
<proteinExistence type="predicted"/>
<dbReference type="InterPro" id="IPR036107">
    <property type="entry name" value="CsrA_sf"/>
</dbReference>
<dbReference type="InterPro" id="IPR003751">
    <property type="entry name" value="CsrA"/>
</dbReference>
<evidence type="ECO:0008006" key="3">
    <source>
        <dbReference type="Google" id="ProtNLM"/>
    </source>
</evidence>